<keyword evidence="2" id="KW-1185">Reference proteome</keyword>
<accession>A0ABT9QRW5</accession>
<reference evidence="1 2" key="1">
    <citation type="submission" date="2023-07" db="EMBL/GenBank/DDBJ databases">
        <title>Sequencing the genomes of 1000 actinobacteria strains.</title>
        <authorList>
            <person name="Klenk H.-P."/>
        </authorList>
    </citation>
    <scope>NUCLEOTIDE SEQUENCE [LARGE SCALE GENOMIC DNA]</scope>
    <source>
        <strain evidence="1 2">DSM 46740</strain>
    </source>
</reference>
<dbReference type="RefSeq" id="WP_307566130.1">
    <property type="nucleotide sequence ID" value="NZ_JAUSQU010000001.1"/>
</dbReference>
<protein>
    <submittedName>
        <fullName evidence="1">Uncharacterized protein</fullName>
    </submittedName>
</protein>
<sequence>MTWTQPAYAWTWASNVTVYNGQGLCVQGTAGIDHRIPGNFSGNLAYANTYARSGGCGTGLTKPDGSARVRLEVLKWNGSTWNVCRSTAWKYGPTGISGGDVGGPYGPSQVFDYGGSSSCGPGFYGTRAYAQVHDGSAWRGGSVWSGHERLP</sequence>
<name>A0ABT9QRW5_9ACTN</name>
<evidence type="ECO:0000313" key="1">
    <source>
        <dbReference type="EMBL" id="MDP9848679.1"/>
    </source>
</evidence>
<organism evidence="1 2">
    <name type="scientific">Streptosporangium lutulentum</name>
    <dbReference type="NCBI Taxonomy" id="1461250"/>
    <lineage>
        <taxon>Bacteria</taxon>
        <taxon>Bacillati</taxon>
        <taxon>Actinomycetota</taxon>
        <taxon>Actinomycetes</taxon>
        <taxon>Streptosporangiales</taxon>
        <taxon>Streptosporangiaceae</taxon>
        <taxon>Streptosporangium</taxon>
    </lineage>
</organism>
<proteinExistence type="predicted"/>
<dbReference type="Proteomes" id="UP001225356">
    <property type="component" value="Unassembled WGS sequence"/>
</dbReference>
<comment type="caution">
    <text evidence="1">The sequence shown here is derived from an EMBL/GenBank/DDBJ whole genome shotgun (WGS) entry which is preliminary data.</text>
</comment>
<dbReference type="EMBL" id="JAUSQU010000001">
    <property type="protein sequence ID" value="MDP9848679.1"/>
    <property type="molecule type" value="Genomic_DNA"/>
</dbReference>
<evidence type="ECO:0000313" key="2">
    <source>
        <dbReference type="Proteomes" id="UP001225356"/>
    </source>
</evidence>
<gene>
    <name evidence="1" type="ORF">J2853_007890</name>
</gene>